<evidence type="ECO:0000259" key="10">
    <source>
        <dbReference type="Pfam" id="PF00924"/>
    </source>
</evidence>
<dbReference type="Gene3D" id="1.10.287.1260">
    <property type="match status" value="1"/>
</dbReference>
<keyword evidence="3" id="KW-1003">Cell membrane</keyword>
<feature type="transmembrane region" description="Helical" evidence="9">
    <location>
        <begin position="834"/>
        <end position="855"/>
    </location>
</feature>
<dbReference type="InterPro" id="IPR006685">
    <property type="entry name" value="MscS_channel_2nd"/>
</dbReference>
<feature type="transmembrane region" description="Helical" evidence="9">
    <location>
        <begin position="698"/>
        <end position="717"/>
    </location>
</feature>
<evidence type="ECO:0000259" key="12">
    <source>
        <dbReference type="Pfam" id="PF21082"/>
    </source>
</evidence>
<dbReference type="Pfam" id="PF21082">
    <property type="entry name" value="MS_channel_3rd"/>
    <property type="match status" value="1"/>
</dbReference>
<evidence type="ECO:0000259" key="13">
    <source>
        <dbReference type="Pfam" id="PF21088"/>
    </source>
</evidence>
<evidence type="ECO:0000256" key="9">
    <source>
        <dbReference type="SAM" id="Phobius"/>
    </source>
</evidence>
<feature type="transmembrane region" description="Helical" evidence="9">
    <location>
        <begin position="515"/>
        <end position="538"/>
    </location>
</feature>
<evidence type="ECO:0000256" key="5">
    <source>
        <dbReference type="ARBA" id="ARBA00022729"/>
    </source>
</evidence>
<feature type="domain" description="Mechanosensitive ion channel MscS C-terminal" evidence="12">
    <location>
        <begin position="991"/>
        <end position="1074"/>
    </location>
</feature>
<feature type="transmembrane region" description="Helical" evidence="9">
    <location>
        <begin position="558"/>
        <end position="577"/>
    </location>
</feature>
<comment type="similarity">
    <text evidence="2">Belongs to the MscS (TC 1.A.23) family.</text>
</comment>
<dbReference type="KEGG" id="shl:Shal_3475"/>
<dbReference type="PANTHER" id="PTHR30347:SF1">
    <property type="entry name" value="MECHANOSENSITIVE CHANNEL MSCK"/>
    <property type="match status" value="1"/>
</dbReference>
<dbReference type="PROSITE" id="PS01246">
    <property type="entry name" value="UPF0003"/>
    <property type="match status" value="1"/>
</dbReference>
<evidence type="ECO:0000313" key="15">
    <source>
        <dbReference type="Proteomes" id="UP000001317"/>
    </source>
</evidence>
<dbReference type="InterPro" id="IPR010920">
    <property type="entry name" value="LSM_dom_sf"/>
</dbReference>
<keyword evidence="6 9" id="KW-1133">Transmembrane helix</keyword>
<dbReference type="InterPro" id="IPR025692">
    <property type="entry name" value="MscS_IM_dom1"/>
</dbReference>
<dbReference type="InterPro" id="IPR049278">
    <property type="entry name" value="MS_channel_C"/>
</dbReference>
<dbReference type="InterPro" id="IPR049142">
    <property type="entry name" value="MS_channel_1st"/>
</dbReference>
<keyword evidence="4 9" id="KW-0812">Transmembrane</keyword>
<feature type="transmembrane region" description="Helical" evidence="9">
    <location>
        <begin position="781"/>
        <end position="801"/>
    </location>
</feature>
<protein>
    <submittedName>
        <fullName evidence="14">MscS Mechanosensitive ion channel</fullName>
    </submittedName>
</protein>
<feature type="domain" description="Mechanosensitive ion channel inner membrane" evidence="11">
    <location>
        <begin position="481"/>
        <end position="814"/>
    </location>
</feature>
<evidence type="ECO:0000256" key="4">
    <source>
        <dbReference type="ARBA" id="ARBA00022692"/>
    </source>
</evidence>
<dbReference type="GO" id="GO:0005886">
    <property type="term" value="C:plasma membrane"/>
    <property type="evidence" value="ECO:0007669"/>
    <property type="project" value="UniProtKB-SubCell"/>
</dbReference>
<dbReference type="SUPFAM" id="SSF82861">
    <property type="entry name" value="Mechanosensitive channel protein MscS (YggB), transmembrane region"/>
    <property type="match status" value="1"/>
</dbReference>
<accession>B0TT79</accession>
<dbReference type="AlphaFoldDB" id="B0TT79"/>
<dbReference type="InterPro" id="IPR011066">
    <property type="entry name" value="MscS_channel_C_sf"/>
</dbReference>
<dbReference type="PANTHER" id="PTHR30347">
    <property type="entry name" value="POTASSIUM CHANNEL RELATED"/>
    <property type="match status" value="1"/>
</dbReference>
<dbReference type="SUPFAM" id="SSF50182">
    <property type="entry name" value="Sm-like ribonucleoproteins"/>
    <property type="match status" value="1"/>
</dbReference>
<evidence type="ECO:0000256" key="1">
    <source>
        <dbReference type="ARBA" id="ARBA00004651"/>
    </source>
</evidence>
<evidence type="ECO:0000256" key="7">
    <source>
        <dbReference type="ARBA" id="ARBA00023136"/>
    </source>
</evidence>
<dbReference type="Gene3D" id="2.30.30.60">
    <property type="match status" value="1"/>
</dbReference>
<evidence type="ECO:0000256" key="6">
    <source>
        <dbReference type="ARBA" id="ARBA00022989"/>
    </source>
</evidence>
<keyword evidence="8" id="KW-0175">Coiled coil</keyword>
<reference evidence="14" key="1">
    <citation type="submission" date="2008-01" db="EMBL/GenBank/DDBJ databases">
        <title>Complete sequence of Shewanella halifaxensis HAW-EB4.</title>
        <authorList>
            <consortium name="US DOE Joint Genome Institute"/>
            <person name="Copeland A."/>
            <person name="Lucas S."/>
            <person name="Lapidus A."/>
            <person name="Glavina del Rio T."/>
            <person name="Dalin E."/>
            <person name="Tice H."/>
            <person name="Bruce D."/>
            <person name="Goodwin L."/>
            <person name="Pitluck S."/>
            <person name="Sims D."/>
            <person name="Brettin T."/>
            <person name="Detter J.C."/>
            <person name="Han C."/>
            <person name="Kuske C.R."/>
            <person name="Schmutz J."/>
            <person name="Larimer F."/>
            <person name="Land M."/>
            <person name="Hauser L."/>
            <person name="Kyrpides N."/>
            <person name="Kim E."/>
            <person name="Zhao J.-S."/>
            <person name="Richardson P."/>
        </authorList>
    </citation>
    <scope>NUCLEOTIDE SEQUENCE [LARGE SCALE GENOMIC DNA]</scope>
    <source>
        <strain evidence="14">HAW-EB4</strain>
    </source>
</reference>
<dbReference type="InterPro" id="IPR052702">
    <property type="entry name" value="MscS-like_channel"/>
</dbReference>
<dbReference type="Pfam" id="PF21088">
    <property type="entry name" value="MS_channel_1st"/>
    <property type="match status" value="1"/>
</dbReference>
<dbReference type="eggNOG" id="COG3264">
    <property type="taxonomic scope" value="Bacteria"/>
</dbReference>
<dbReference type="Gene3D" id="3.30.70.100">
    <property type="match status" value="1"/>
</dbReference>
<feature type="coiled-coil region" evidence="8">
    <location>
        <begin position="266"/>
        <end position="307"/>
    </location>
</feature>
<comment type="subcellular location">
    <subcellularLocation>
        <location evidence="1">Cell membrane</location>
        <topology evidence="1">Multi-pass membrane protein</topology>
    </subcellularLocation>
</comment>
<dbReference type="RefSeq" id="WP_012278540.1">
    <property type="nucleotide sequence ID" value="NC_010334.1"/>
</dbReference>
<keyword evidence="7 9" id="KW-0472">Membrane</keyword>
<keyword evidence="15" id="KW-1185">Reference proteome</keyword>
<feature type="transmembrane region" description="Helical" evidence="9">
    <location>
        <begin position="628"/>
        <end position="648"/>
    </location>
</feature>
<feature type="transmembrane region" description="Helical" evidence="9">
    <location>
        <begin position="605"/>
        <end position="622"/>
    </location>
</feature>
<dbReference type="Pfam" id="PF12794">
    <property type="entry name" value="MscS_TM"/>
    <property type="match status" value="1"/>
</dbReference>
<keyword evidence="5" id="KW-0732">Signal</keyword>
<dbReference type="GO" id="GO:0008381">
    <property type="term" value="F:mechanosensitive monoatomic ion channel activity"/>
    <property type="evidence" value="ECO:0007669"/>
    <property type="project" value="UniProtKB-ARBA"/>
</dbReference>
<dbReference type="EMBL" id="CP000931">
    <property type="protein sequence ID" value="ABZ78020.1"/>
    <property type="molecule type" value="Genomic_DNA"/>
</dbReference>
<dbReference type="SUPFAM" id="SSF82689">
    <property type="entry name" value="Mechanosensitive channel protein MscS (YggB), C-terminal domain"/>
    <property type="match status" value="1"/>
</dbReference>
<feature type="transmembrane region" description="Helical" evidence="9">
    <location>
        <begin position="668"/>
        <end position="692"/>
    </location>
</feature>
<name>B0TT79_SHEHH</name>
<feature type="domain" description="Mechanosensitive ion channel transmembrane helices 2/3" evidence="13">
    <location>
        <begin position="875"/>
        <end position="916"/>
    </location>
</feature>
<evidence type="ECO:0000256" key="2">
    <source>
        <dbReference type="ARBA" id="ARBA00008017"/>
    </source>
</evidence>
<feature type="domain" description="Mechanosensitive ion channel MscS" evidence="10">
    <location>
        <begin position="918"/>
        <end position="983"/>
    </location>
</feature>
<feature type="transmembrane region" description="Helical" evidence="9">
    <location>
        <begin position="876"/>
        <end position="897"/>
    </location>
</feature>
<dbReference type="InterPro" id="IPR006686">
    <property type="entry name" value="MscS_channel_CS"/>
</dbReference>
<dbReference type="Proteomes" id="UP000001317">
    <property type="component" value="Chromosome"/>
</dbReference>
<dbReference type="HOGENOM" id="CLU_007829_2_0_6"/>
<evidence type="ECO:0000259" key="11">
    <source>
        <dbReference type="Pfam" id="PF12794"/>
    </source>
</evidence>
<dbReference type="FunFam" id="1.10.287.1260:FF:000002">
    <property type="entry name" value="Potassium efflux system KefA"/>
    <property type="match status" value="1"/>
</dbReference>
<feature type="transmembrane region" description="Helical" evidence="9">
    <location>
        <begin position="903"/>
        <end position="930"/>
    </location>
</feature>
<organism evidence="14 15">
    <name type="scientific">Shewanella halifaxensis (strain HAW-EB4)</name>
    <dbReference type="NCBI Taxonomy" id="458817"/>
    <lineage>
        <taxon>Bacteria</taxon>
        <taxon>Pseudomonadati</taxon>
        <taxon>Pseudomonadota</taxon>
        <taxon>Gammaproteobacteria</taxon>
        <taxon>Alteromonadales</taxon>
        <taxon>Shewanellaceae</taxon>
        <taxon>Shewanella</taxon>
    </lineage>
</organism>
<feature type="transmembrane region" description="Helical" evidence="9">
    <location>
        <begin position="472"/>
        <end position="490"/>
    </location>
</feature>
<dbReference type="STRING" id="458817.Shal_3475"/>
<proteinExistence type="inferred from homology"/>
<dbReference type="Pfam" id="PF00924">
    <property type="entry name" value="MS_channel_2nd"/>
    <property type="match status" value="1"/>
</dbReference>
<sequence>MSRKTKLNKKGRLWWLYPFLLVMLFSLPSNGQTLPDVNFLKSEIARLNSESPKNEALISQYETLLSRVNGYKKQKATRDEYRNIISQFPVQRERLLKKINDVEQLDIFNVLHKTKYNDLSQSIATLQAAVTEWRSTSQSNSDKNKQLINASTTLPQSLAQIDREIEKASIIKSDTDGQLDQWLESSNLTTLKLQRQVTSAQLQSLDERTELLGLEQQLLNKKIQTASPILIELQDKLTRVEQASVKTLIEQARKISEDSALKGAENQQQIEQLKAYTVELEQVLAEIDQARISYQKVEAEQRSLMDEQRLIKNNLAWLRNSTAFGASIRAQLQRLPAKVDTQYIPDIIAKAHIRKYEIGQETNKFALQATATGEPASDKAPDKVTTLLNELLVQLAKDYEKLISALSQLKLAKDQYAQAVEKARTFLKQQQLWTRSNVPIWQHLTDFNAEIWFGSKTPFKEMLDKSTQKQSVSFLALFALYTSLLVYMMIRLNRYAARRKDELQKVFGHPLKDRFHFTVSLFSLAILCALILPIWYAITAWGIYWFWPVSTSNEVTTLIFASASALFVVELIHALSYKQGVLPLHLNWPDQICSYLHKGSHQVRWPFVILLLCIFMAELISGTNEAEISRVLFLLLMAAMMTVFISLLKRNNLPSTLPSPLNQGLSLYLLRLVIIGSFIVIITMAVMGLYIASWVLLIYQQLTLYVVLAVLLTYQMGERWLKLEHRQLNYQRLLAHREELIAQQQEQADELPEITELRETIPDVEERSLASEQISEQSLTLLRGLSLIGLVVAVLTLWSSALEMTSWLNNIVVWQVNEVTETGVKLVDVTLQSLLYAMVTLIVTLVGVRNLPGILELLILRRLELAPGTGYAVTTLLRYMILMGGLMGVFSILGFQWSKLQWLVAAFGVGLGFGLQEIFANFISGLILLFERPIRIGDIVTINDLSGTVSKIQTRATTIIDWDNKEIVVPNKTFITEKLINWSLTSPMTRIVIPIGVAYGSDIDRVETLLYQIADEHPLVLPDPQPSVVFLSFGASSLDFELRVHITAIELRLSTVHIINKNIDRLFREHDIEIAFPQMDLHVRDWPPKPTDS</sequence>
<dbReference type="InterPro" id="IPR011014">
    <property type="entry name" value="MscS_channel_TM-2"/>
</dbReference>
<evidence type="ECO:0000256" key="8">
    <source>
        <dbReference type="SAM" id="Coils"/>
    </source>
</evidence>
<evidence type="ECO:0000313" key="14">
    <source>
        <dbReference type="EMBL" id="ABZ78020.1"/>
    </source>
</evidence>
<gene>
    <name evidence="14" type="ordered locus">Shal_3475</name>
</gene>
<evidence type="ECO:0000256" key="3">
    <source>
        <dbReference type="ARBA" id="ARBA00022475"/>
    </source>
</evidence>
<dbReference type="InterPro" id="IPR023408">
    <property type="entry name" value="MscS_beta-dom_sf"/>
</dbReference>